<dbReference type="PRINTS" id="PR02094">
    <property type="entry name" value="HEXIMFAMILY"/>
</dbReference>
<dbReference type="PANTHER" id="PTHR13469">
    <property type="entry name" value="HEXAMETHYLENE BISACETAMIDE INDUCIBLE 1"/>
    <property type="match status" value="1"/>
</dbReference>
<evidence type="ECO:0000313" key="11">
    <source>
        <dbReference type="Proteomes" id="UP001066276"/>
    </source>
</evidence>
<dbReference type="GO" id="GO:0005654">
    <property type="term" value="C:nucleoplasm"/>
    <property type="evidence" value="ECO:0007669"/>
    <property type="project" value="TreeGrafter"/>
</dbReference>
<feature type="region of interest" description="Disordered" evidence="9">
    <location>
        <begin position="113"/>
        <end position="132"/>
    </location>
</feature>
<evidence type="ECO:0000256" key="3">
    <source>
        <dbReference type="ARBA" id="ARBA00022491"/>
    </source>
</evidence>
<organism evidence="10 11">
    <name type="scientific">Pleurodeles waltl</name>
    <name type="common">Iberian ribbed newt</name>
    <dbReference type="NCBI Taxonomy" id="8319"/>
    <lineage>
        <taxon>Eukaryota</taxon>
        <taxon>Metazoa</taxon>
        <taxon>Chordata</taxon>
        <taxon>Craniata</taxon>
        <taxon>Vertebrata</taxon>
        <taxon>Euteleostomi</taxon>
        <taxon>Amphibia</taxon>
        <taxon>Batrachia</taxon>
        <taxon>Caudata</taxon>
        <taxon>Salamandroidea</taxon>
        <taxon>Salamandridae</taxon>
        <taxon>Pleurodelinae</taxon>
        <taxon>Pleurodeles</taxon>
    </lineage>
</organism>
<feature type="compositionally biased region" description="Basic and acidic residues" evidence="9">
    <location>
        <begin position="93"/>
        <end position="106"/>
    </location>
</feature>
<evidence type="ECO:0000256" key="4">
    <source>
        <dbReference type="ARBA" id="ARBA00023015"/>
    </source>
</evidence>
<dbReference type="PANTHER" id="PTHR13469:SF8">
    <property type="entry name" value="HEXIM P-TEFB COMPLEX SUBUNIT 1"/>
    <property type="match status" value="1"/>
</dbReference>
<feature type="compositionally biased region" description="Basic and acidic residues" evidence="9">
    <location>
        <begin position="381"/>
        <end position="397"/>
    </location>
</feature>
<feature type="region of interest" description="Disordered" evidence="9">
    <location>
        <begin position="21"/>
        <end position="40"/>
    </location>
</feature>
<dbReference type="GO" id="GO:0097322">
    <property type="term" value="F:7SK snRNA binding"/>
    <property type="evidence" value="ECO:0007669"/>
    <property type="project" value="TreeGrafter"/>
</dbReference>
<comment type="caution">
    <text evidence="10">The sequence shown here is derived from an EMBL/GenBank/DDBJ whole genome shotgun (WGS) entry which is preliminary data.</text>
</comment>
<feature type="compositionally biased region" description="Basic residues" evidence="9">
    <location>
        <begin position="144"/>
        <end position="160"/>
    </location>
</feature>
<feature type="compositionally biased region" description="Basic and acidic residues" evidence="9">
    <location>
        <begin position="45"/>
        <end position="63"/>
    </location>
</feature>
<dbReference type="GO" id="GO:0004861">
    <property type="term" value="F:cyclin-dependent protein serine/threonine kinase inhibitor activity"/>
    <property type="evidence" value="ECO:0007669"/>
    <property type="project" value="InterPro"/>
</dbReference>
<feature type="compositionally biased region" description="Basic and acidic residues" evidence="9">
    <location>
        <begin position="204"/>
        <end position="214"/>
    </location>
</feature>
<dbReference type="GO" id="GO:0000122">
    <property type="term" value="P:negative regulation of transcription by RNA polymerase II"/>
    <property type="evidence" value="ECO:0007669"/>
    <property type="project" value="InterPro"/>
</dbReference>
<evidence type="ECO:0000256" key="8">
    <source>
        <dbReference type="SAM" id="Coils"/>
    </source>
</evidence>
<proteinExistence type="inferred from homology"/>
<feature type="compositionally biased region" description="Basic and acidic residues" evidence="9">
    <location>
        <begin position="312"/>
        <end position="321"/>
    </location>
</feature>
<comment type="subcellular location">
    <subcellularLocation>
        <location evidence="1">Nucleus</location>
    </subcellularLocation>
</comment>
<evidence type="ECO:0000256" key="7">
    <source>
        <dbReference type="ARBA" id="ARBA00023242"/>
    </source>
</evidence>
<evidence type="ECO:0000256" key="6">
    <source>
        <dbReference type="ARBA" id="ARBA00023163"/>
    </source>
</evidence>
<dbReference type="AlphaFoldDB" id="A0AAV7QE58"/>
<dbReference type="Proteomes" id="UP001066276">
    <property type="component" value="Chromosome 6"/>
</dbReference>
<feature type="compositionally biased region" description="Basic residues" evidence="9">
    <location>
        <begin position="302"/>
        <end position="311"/>
    </location>
</feature>
<reference evidence="10" key="1">
    <citation type="journal article" date="2022" name="bioRxiv">
        <title>Sequencing and chromosome-scale assembly of the giantPleurodeles waltlgenome.</title>
        <authorList>
            <person name="Brown T."/>
            <person name="Elewa A."/>
            <person name="Iarovenko S."/>
            <person name="Subramanian E."/>
            <person name="Araus A.J."/>
            <person name="Petzold A."/>
            <person name="Susuki M."/>
            <person name="Suzuki K.-i.T."/>
            <person name="Hayashi T."/>
            <person name="Toyoda A."/>
            <person name="Oliveira C."/>
            <person name="Osipova E."/>
            <person name="Leigh N.D."/>
            <person name="Simon A."/>
            <person name="Yun M.H."/>
        </authorList>
    </citation>
    <scope>NUCLEOTIDE SEQUENCE</scope>
    <source>
        <strain evidence="10">20211129_DDA</strain>
        <tissue evidence="10">Liver</tissue>
    </source>
</reference>
<dbReference type="InterPro" id="IPR024872">
    <property type="entry name" value="HEXIM"/>
</dbReference>
<feature type="compositionally biased region" description="Acidic residues" evidence="9">
    <location>
        <begin position="222"/>
        <end position="233"/>
    </location>
</feature>
<sequence>MEVDGGWRCSEKQVQDCHRKEMTQEENCHREESKKPQRECHRAQQLDENCHRDQSARQERDCNRGVGMWAEPSEPVSTWRGVGMPQVGGGLEKQSKPPSGDERHSDLAALSISRPCKGEGAPPSGGDCDGNVPIAFGRGEEWRKKKHRRRPSKRKRRWKPYFKLSWEEKQQLEERESLRAARIRAEMFAKGQPVAPYNTTQFLMDDHAQAEPDLRSGGGTESSEEEPPEEEAEGPGSDGTGGPGSGLRPGGFLLKDFSETYERYHTESLQNMSKQQLVREYLELEKCLSRMEDENNRLRKQGARGYHRHPHKDSPNHDTLHHIRHPGAGPQHHSPVKDDTLQRPREDPHPHSEHYSEKDPHLLRENPSPHALPRGSSLQLHKGDPHLEVKPHERPHTRIRELEKELDRLRAQNTQLLQEKGSSLLNSCGD</sequence>
<dbReference type="Pfam" id="PF15313">
    <property type="entry name" value="HEXIM"/>
    <property type="match status" value="1"/>
</dbReference>
<dbReference type="EMBL" id="JANPWB010000010">
    <property type="protein sequence ID" value="KAJ1136543.1"/>
    <property type="molecule type" value="Genomic_DNA"/>
</dbReference>
<feature type="coiled-coil region" evidence="8">
    <location>
        <begin position="274"/>
        <end position="301"/>
    </location>
</feature>
<feature type="region of interest" description="Disordered" evidence="9">
    <location>
        <begin position="139"/>
        <end position="160"/>
    </location>
</feature>
<keyword evidence="3" id="KW-0678">Repressor</keyword>
<accession>A0AAV7QE58</accession>
<comment type="similarity">
    <text evidence="2">Belongs to the HEXIM family.</text>
</comment>
<gene>
    <name evidence="10" type="ORF">NDU88_002958</name>
</gene>
<dbReference type="Gene3D" id="6.10.250.2910">
    <property type="match status" value="1"/>
</dbReference>
<name>A0AAV7QE58_PLEWA</name>
<dbReference type="GO" id="GO:0005737">
    <property type="term" value="C:cytoplasm"/>
    <property type="evidence" value="ECO:0007669"/>
    <property type="project" value="InterPro"/>
</dbReference>
<evidence type="ECO:0000256" key="5">
    <source>
        <dbReference type="ARBA" id="ARBA00023054"/>
    </source>
</evidence>
<feature type="compositionally biased region" description="Basic and acidic residues" evidence="9">
    <location>
        <begin position="335"/>
        <end position="364"/>
    </location>
</feature>
<feature type="region of interest" description="Disordered" evidence="9">
    <location>
        <begin position="45"/>
        <end position="108"/>
    </location>
</feature>
<keyword evidence="6" id="KW-0804">Transcription</keyword>
<feature type="compositionally biased region" description="Gly residues" evidence="9">
    <location>
        <begin position="236"/>
        <end position="249"/>
    </location>
</feature>
<evidence type="ECO:0000256" key="1">
    <source>
        <dbReference type="ARBA" id="ARBA00004123"/>
    </source>
</evidence>
<keyword evidence="5 8" id="KW-0175">Coiled coil</keyword>
<protein>
    <submittedName>
        <fullName evidence="10">Uncharacterized protein</fullName>
    </submittedName>
</protein>
<keyword evidence="4" id="KW-0805">Transcription regulation</keyword>
<evidence type="ECO:0000256" key="9">
    <source>
        <dbReference type="SAM" id="MobiDB-lite"/>
    </source>
</evidence>
<feature type="region of interest" description="Disordered" evidence="9">
    <location>
        <begin position="302"/>
        <end position="397"/>
    </location>
</feature>
<keyword evidence="7" id="KW-0539">Nucleus</keyword>
<evidence type="ECO:0000313" key="10">
    <source>
        <dbReference type="EMBL" id="KAJ1136543.1"/>
    </source>
</evidence>
<evidence type="ECO:0000256" key="2">
    <source>
        <dbReference type="ARBA" id="ARBA00008409"/>
    </source>
</evidence>
<feature type="region of interest" description="Disordered" evidence="9">
    <location>
        <begin position="189"/>
        <end position="254"/>
    </location>
</feature>
<keyword evidence="11" id="KW-1185">Reference proteome</keyword>